<comment type="cofactor">
    <cofactor evidence="8">
        <name>Zn(2+)</name>
        <dbReference type="ChEBI" id="CHEBI:29105"/>
    </cofactor>
    <text evidence="8">Binds 1 zinc ion per subunit.</text>
</comment>
<dbReference type="RefSeq" id="WP_228714550.1">
    <property type="nucleotide sequence ID" value="NZ_SIHJ01000001.1"/>
</dbReference>
<dbReference type="FunFam" id="3.40.140.10:FF:000005">
    <property type="entry name" value="tRNA-specific adenosine deaminase"/>
    <property type="match status" value="1"/>
</dbReference>
<name>A0A5C5VGL2_9BACT</name>
<comment type="function">
    <text evidence="8">Catalyzes the deamination of adenosine to inosine at the wobble position 34 of tRNA(Arg2).</text>
</comment>
<evidence type="ECO:0000313" key="10">
    <source>
        <dbReference type="EMBL" id="TWT36845.1"/>
    </source>
</evidence>
<comment type="subunit">
    <text evidence="2 8">Homodimer.</text>
</comment>
<feature type="active site" description="Proton donor" evidence="8">
    <location>
        <position position="57"/>
    </location>
</feature>
<comment type="caution">
    <text evidence="10">The sequence shown here is derived from an EMBL/GenBank/DDBJ whole genome shotgun (WGS) entry which is preliminary data.</text>
</comment>
<dbReference type="Pfam" id="PF14437">
    <property type="entry name" value="MafB19-deam"/>
    <property type="match status" value="1"/>
</dbReference>
<dbReference type="PANTHER" id="PTHR11079">
    <property type="entry name" value="CYTOSINE DEAMINASE FAMILY MEMBER"/>
    <property type="match status" value="1"/>
</dbReference>
<reference evidence="10 11" key="1">
    <citation type="submission" date="2019-02" db="EMBL/GenBank/DDBJ databases">
        <title>Deep-cultivation of Planctomycetes and their phenomic and genomic characterization uncovers novel biology.</title>
        <authorList>
            <person name="Wiegand S."/>
            <person name="Jogler M."/>
            <person name="Boedeker C."/>
            <person name="Pinto D."/>
            <person name="Vollmers J."/>
            <person name="Rivas-Marin E."/>
            <person name="Kohn T."/>
            <person name="Peeters S.H."/>
            <person name="Heuer A."/>
            <person name="Rast P."/>
            <person name="Oberbeckmann S."/>
            <person name="Bunk B."/>
            <person name="Jeske O."/>
            <person name="Meyerdierks A."/>
            <person name="Storesund J.E."/>
            <person name="Kallscheuer N."/>
            <person name="Luecker S."/>
            <person name="Lage O.M."/>
            <person name="Pohl T."/>
            <person name="Merkel B.J."/>
            <person name="Hornburger P."/>
            <person name="Mueller R.-W."/>
            <person name="Bruemmer F."/>
            <person name="Labrenz M."/>
            <person name="Spormann A.M."/>
            <person name="Op Den Camp H."/>
            <person name="Overmann J."/>
            <person name="Amann R."/>
            <person name="Jetten M.S.M."/>
            <person name="Mascher T."/>
            <person name="Medema M.H."/>
            <person name="Devos D.P."/>
            <person name="Kaster A.-K."/>
            <person name="Ovreas L."/>
            <person name="Rohde M."/>
            <person name="Galperin M.Y."/>
            <person name="Jogler C."/>
        </authorList>
    </citation>
    <scope>NUCLEOTIDE SEQUENCE [LARGE SCALE GENOMIC DNA]</scope>
    <source>
        <strain evidence="10 11">KOR34</strain>
    </source>
</reference>
<accession>A0A5C5VGL2</accession>
<dbReference type="InterPro" id="IPR002125">
    <property type="entry name" value="CMP_dCMP_dom"/>
</dbReference>
<evidence type="ECO:0000256" key="8">
    <source>
        <dbReference type="HAMAP-Rule" id="MF_00972"/>
    </source>
</evidence>
<dbReference type="PROSITE" id="PS00903">
    <property type="entry name" value="CYT_DCMP_DEAMINASES_1"/>
    <property type="match status" value="1"/>
</dbReference>
<feature type="domain" description="CMP/dCMP-type deaminase" evidence="9">
    <location>
        <begin position="4"/>
        <end position="131"/>
    </location>
</feature>
<dbReference type="GO" id="GO:0002100">
    <property type="term" value="P:tRNA wobble adenosine to inosine editing"/>
    <property type="evidence" value="ECO:0007669"/>
    <property type="project" value="UniProtKB-UniRule"/>
</dbReference>
<evidence type="ECO:0000256" key="4">
    <source>
        <dbReference type="ARBA" id="ARBA00022723"/>
    </source>
</evidence>
<comment type="catalytic activity">
    <reaction evidence="7 8">
        <text>adenosine(34) in tRNA + H2O + H(+) = inosine(34) in tRNA + NH4(+)</text>
        <dbReference type="Rhea" id="RHEA:43168"/>
        <dbReference type="Rhea" id="RHEA-COMP:10373"/>
        <dbReference type="Rhea" id="RHEA-COMP:10374"/>
        <dbReference type="ChEBI" id="CHEBI:15377"/>
        <dbReference type="ChEBI" id="CHEBI:15378"/>
        <dbReference type="ChEBI" id="CHEBI:28938"/>
        <dbReference type="ChEBI" id="CHEBI:74411"/>
        <dbReference type="ChEBI" id="CHEBI:82852"/>
        <dbReference type="EC" id="3.5.4.33"/>
    </reaction>
</comment>
<evidence type="ECO:0000256" key="2">
    <source>
        <dbReference type="ARBA" id="ARBA00011738"/>
    </source>
</evidence>
<dbReference type="NCBIfam" id="NF008113">
    <property type="entry name" value="PRK10860.1"/>
    <property type="match status" value="1"/>
</dbReference>
<evidence type="ECO:0000256" key="5">
    <source>
        <dbReference type="ARBA" id="ARBA00022801"/>
    </source>
</evidence>
<keyword evidence="6 8" id="KW-0862">Zinc</keyword>
<dbReference type="GO" id="GO:0008270">
    <property type="term" value="F:zinc ion binding"/>
    <property type="evidence" value="ECO:0007669"/>
    <property type="project" value="UniProtKB-UniRule"/>
</dbReference>
<protein>
    <recommendedName>
        <fullName evidence="8">tRNA-specific adenosine deaminase</fullName>
        <ecNumber evidence="8">3.5.4.33</ecNumber>
    </recommendedName>
</protein>
<feature type="binding site" evidence="8">
    <location>
        <position position="55"/>
    </location>
    <ligand>
        <name>Zn(2+)</name>
        <dbReference type="ChEBI" id="CHEBI:29105"/>
        <note>catalytic</note>
    </ligand>
</feature>
<evidence type="ECO:0000256" key="6">
    <source>
        <dbReference type="ARBA" id="ARBA00022833"/>
    </source>
</evidence>
<dbReference type="EMBL" id="SIHJ01000001">
    <property type="protein sequence ID" value="TWT36845.1"/>
    <property type="molecule type" value="Genomic_DNA"/>
</dbReference>
<keyword evidence="5 8" id="KW-0378">Hydrolase</keyword>
<evidence type="ECO:0000256" key="3">
    <source>
        <dbReference type="ARBA" id="ARBA00022694"/>
    </source>
</evidence>
<gene>
    <name evidence="8 10" type="primary">tadA</name>
    <name evidence="10" type="ORF">KOR34_17900</name>
</gene>
<organism evidence="10 11">
    <name type="scientific">Posidoniimonas corsicana</name>
    <dbReference type="NCBI Taxonomy" id="1938618"/>
    <lineage>
        <taxon>Bacteria</taxon>
        <taxon>Pseudomonadati</taxon>
        <taxon>Planctomycetota</taxon>
        <taxon>Planctomycetia</taxon>
        <taxon>Pirellulales</taxon>
        <taxon>Lacipirellulaceae</taxon>
        <taxon>Posidoniimonas</taxon>
    </lineage>
</organism>
<dbReference type="InterPro" id="IPR028883">
    <property type="entry name" value="tRNA_aden_deaminase"/>
</dbReference>
<dbReference type="AlphaFoldDB" id="A0A5C5VGL2"/>
<keyword evidence="4 8" id="KW-0479">Metal-binding</keyword>
<evidence type="ECO:0000256" key="1">
    <source>
        <dbReference type="ARBA" id="ARBA00010669"/>
    </source>
</evidence>
<keyword evidence="11" id="KW-1185">Reference proteome</keyword>
<dbReference type="InterPro" id="IPR016192">
    <property type="entry name" value="APOBEC/CMP_deaminase_Zn-bd"/>
</dbReference>
<feature type="binding site" evidence="8">
    <location>
        <position position="85"/>
    </location>
    <ligand>
        <name>Zn(2+)</name>
        <dbReference type="ChEBI" id="CHEBI:29105"/>
        <note>catalytic</note>
    </ligand>
</feature>
<dbReference type="CDD" id="cd01285">
    <property type="entry name" value="nucleoside_deaminase"/>
    <property type="match status" value="1"/>
</dbReference>
<keyword evidence="3 8" id="KW-0819">tRNA processing</keyword>
<evidence type="ECO:0000313" key="11">
    <source>
        <dbReference type="Proteomes" id="UP000316714"/>
    </source>
</evidence>
<dbReference type="EC" id="3.5.4.33" evidence="8"/>
<proteinExistence type="inferred from homology"/>
<feature type="binding site" evidence="8">
    <location>
        <position position="88"/>
    </location>
    <ligand>
        <name>Zn(2+)</name>
        <dbReference type="ChEBI" id="CHEBI:29105"/>
        <note>catalytic</note>
    </ligand>
</feature>
<sequence>MHEQTDEHYLREALRQAAEAAAAGEVPVGAIIIAEGRVLAAARNERESLRDPTAHAEMIAITQAAQALNAWRLEGCTLYVTLEPCPMCAGAIVQARIPRVVYGAADPKAGAVDSLYQILTDDRLNHRVEVSSGVLAAECGQVLTDFFRARRK</sequence>
<dbReference type="GO" id="GO:0052717">
    <property type="term" value="F:tRNA-specific adenosine-34 deaminase activity"/>
    <property type="evidence" value="ECO:0007669"/>
    <property type="project" value="UniProtKB-UniRule"/>
</dbReference>
<dbReference type="PROSITE" id="PS51747">
    <property type="entry name" value="CYT_DCMP_DEAMINASES_2"/>
    <property type="match status" value="1"/>
</dbReference>
<evidence type="ECO:0000259" key="9">
    <source>
        <dbReference type="PROSITE" id="PS51747"/>
    </source>
</evidence>
<dbReference type="Gene3D" id="3.40.140.10">
    <property type="entry name" value="Cytidine Deaminase, domain 2"/>
    <property type="match status" value="1"/>
</dbReference>
<dbReference type="Proteomes" id="UP000316714">
    <property type="component" value="Unassembled WGS sequence"/>
</dbReference>
<comment type="similarity">
    <text evidence="1">Belongs to the cytidine and deoxycytidylate deaminase family. ADAT2 subfamily.</text>
</comment>
<dbReference type="InterPro" id="IPR058535">
    <property type="entry name" value="MafB19-deam"/>
</dbReference>
<dbReference type="SUPFAM" id="SSF53927">
    <property type="entry name" value="Cytidine deaminase-like"/>
    <property type="match status" value="1"/>
</dbReference>
<dbReference type="PANTHER" id="PTHR11079:SF202">
    <property type="entry name" value="TRNA-SPECIFIC ADENOSINE DEAMINASE"/>
    <property type="match status" value="1"/>
</dbReference>
<dbReference type="InterPro" id="IPR016193">
    <property type="entry name" value="Cytidine_deaminase-like"/>
</dbReference>
<evidence type="ECO:0000256" key="7">
    <source>
        <dbReference type="ARBA" id="ARBA00048045"/>
    </source>
</evidence>
<dbReference type="HAMAP" id="MF_00972">
    <property type="entry name" value="tRNA_aden_deaminase"/>
    <property type="match status" value="1"/>
</dbReference>